<feature type="transmembrane region" description="Helical" evidence="3">
    <location>
        <begin position="6"/>
        <end position="29"/>
    </location>
</feature>
<evidence type="ECO:0000256" key="1">
    <source>
        <dbReference type="ARBA" id="ARBA00022553"/>
    </source>
</evidence>
<feature type="compositionally biased region" description="Low complexity" evidence="2">
    <location>
        <begin position="71"/>
        <end position="86"/>
    </location>
</feature>
<organism evidence="5 6">
    <name type="scientific">Pseudoclavibacter chungangensis</name>
    <dbReference type="NCBI Taxonomy" id="587635"/>
    <lineage>
        <taxon>Bacteria</taxon>
        <taxon>Bacillati</taxon>
        <taxon>Actinomycetota</taxon>
        <taxon>Actinomycetes</taxon>
        <taxon>Micrococcales</taxon>
        <taxon>Microbacteriaceae</taxon>
        <taxon>Pseudoclavibacter</taxon>
    </lineage>
</organism>
<comment type="caution">
    <text evidence="5">The sequence shown here is derived from an EMBL/GenBank/DDBJ whole genome shotgun (WGS) entry which is preliminary data.</text>
</comment>
<feature type="domain" description="FHA" evidence="4">
    <location>
        <begin position="110"/>
        <end position="159"/>
    </location>
</feature>
<feature type="region of interest" description="Disordered" evidence="2">
    <location>
        <begin position="45"/>
        <end position="86"/>
    </location>
</feature>
<dbReference type="OrthoDB" id="277520at2"/>
<dbReference type="PROSITE" id="PS50006">
    <property type="entry name" value="FHA_DOMAIN"/>
    <property type="match status" value="1"/>
</dbReference>
<dbReference type="SMART" id="SM00240">
    <property type="entry name" value="FHA"/>
    <property type="match status" value="1"/>
</dbReference>
<dbReference type="AlphaFoldDB" id="A0A7J5BPU8"/>
<evidence type="ECO:0000313" key="6">
    <source>
        <dbReference type="Proteomes" id="UP000467240"/>
    </source>
</evidence>
<dbReference type="InterPro" id="IPR000253">
    <property type="entry name" value="FHA_dom"/>
</dbReference>
<dbReference type="Gene3D" id="2.60.200.20">
    <property type="match status" value="1"/>
</dbReference>
<dbReference type="InterPro" id="IPR008984">
    <property type="entry name" value="SMAD_FHA_dom_sf"/>
</dbReference>
<keyword evidence="3" id="KW-0472">Membrane</keyword>
<accession>A0A7J5BPU8</accession>
<keyword evidence="6" id="KW-1185">Reference proteome</keyword>
<dbReference type="EMBL" id="WBJZ01000015">
    <property type="protein sequence ID" value="KAB1655339.1"/>
    <property type="molecule type" value="Genomic_DNA"/>
</dbReference>
<keyword evidence="3" id="KW-1133">Transmembrane helix</keyword>
<dbReference type="RefSeq" id="WP_158041104.1">
    <property type="nucleotide sequence ID" value="NZ_JACCFV010000001.1"/>
</dbReference>
<reference evidence="5 6" key="1">
    <citation type="submission" date="2019-09" db="EMBL/GenBank/DDBJ databases">
        <title>Phylogeny of genus Pseudoclavibacter and closely related genus.</title>
        <authorList>
            <person name="Li Y."/>
        </authorList>
    </citation>
    <scope>NUCLEOTIDE SEQUENCE [LARGE SCALE GENOMIC DNA]</scope>
    <source>
        <strain evidence="5 6">DSM 23821</strain>
    </source>
</reference>
<dbReference type="InterPro" id="IPR032030">
    <property type="entry name" value="YscD_cytoplasmic_dom"/>
</dbReference>
<dbReference type="Pfam" id="PF16697">
    <property type="entry name" value="Yop-YscD_cpl"/>
    <property type="match status" value="1"/>
</dbReference>
<name>A0A7J5BPU8_9MICO</name>
<keyword evidence="1" id="KW-0597">Phosphoprotein</keyword>
<evidence type="ECO:0000256" key="3">
    <source>
        <dbReference type="SAM" id="Phobius"/>
    </source>
</evidence>
<proteinExistence type="predicted"/>
<evidence type="ECO:0000313" key="5">
    <source>
        <dbReference type="EMBL" id="KAB1655339.1"/>
    </source>
</evidence>
<sequence length="181" mass="20017">MTSELTLLVLRLGFLAVLWIFVFSIIYALRSDLFGTRASEYQRRMEQQSLQQTFGAADQAPTATPPHGNQPAAAPAPRRTATATSPRTVHLVVTSGPRRGLEIPLANEPLTIGRARDSGLVIQDDYTSTHHARLVRWDDDWVIEDQNSTNGTYVDGERITGSTRIGRGTPVRIGTTTFELR</sequence>
<dbReference type="SUPFAM" id="SSF49879">
    <property type="entry name" value="SMAD/FHA domain"/>
    <property type="match status" value="1"/>
</dbReference>
<evidence type="ECO:0000259" key="4">
    <source>
        <dbReference type="PROSITE" id="PS50006"/>
    </source>
</evidence>
<protein>
    <submittedName>
        <fullName evidence="5">FHA domain-containing protein</fullName>
    </submittedName>
</protein>
<dbReference type="Proteomes" id="UP000467240">
    <property type="component" value="Unassembled WGS sequence"/>
</dbReference>
<keyword evidence="3" id="KW-0812">Transmembrane</keyword>
<evidence type="ECO:0000256" key="2">
    <source>
        <dbReference type="SAM" id="MobiDB-lite"/>
    </source>
</evidence>
<gene>
    <name evidence="5" type="ORF">F8O01_11985</name>
</gene>